<dbReference type="Gene3D" id="1.10.287.470">
    <property type="entry name" value="Helix hairpin bin"/>
    <property type="match status" value="1"/>
</dbReference>
<comment type="similarity">
    <text evidence="2">Belongs to the membrane fusion protein (MFP) (TC 8.A.1) family.</text>
</comment>
<dbReference type="PANTHER" id="PTHR30469:SF37">
    <property type="entry name" value="RAGD PROTEIN"/>
    <property type="match status" value="1"/>
</dbReference>
<dbReference type="InterPro" id="IPR058627">
    <property type="entry name" value="MdtA-like_C"/>
</dbReference>
<evidence type="ECO:0000313" key="10">
    <source>
        <dbReference type="EMBL" id="RDI98147.1"/>
    </source>
</evidence>
<feature type="region of interest" description="Disordered" evidence="4">
    <location>
        <begin position="360"/>
        <end position="395"/>
    </location>
</feature>
<dbReference type="RefSeq" id="WP_114825665.1">
    <property type="nucleotide sequence ID" value="NZ_QQSY01000003.1"/>
</dbReference>
<dbReference type="InterPro" id="IPR058625">
    <property type="entry name" value="MdtA-like_BSH"/>
</dbReference>
<dbReference type="AlphaFoldDB" id="A0A370K6R7"/>
<evidence type="ECO:0000256" key="3">
    <source>
        <dbReference type="ARBA" id="ARBA00022448"/>
    </source>
</evidence>
<dbReference type="GO" id="GO:1990281">
    <property type="term" value="C:efflux pump complex"/>
    <property type="evidence" value="ECO:0007669"/>
    <property type="project" value="TreeGrafter"/>
</dbReference>
<accession>A0A370K6R7</accession>
<protein>
    <submittedName>
        <fullName evidence="10">Efflux RND transporter periplasmic adaptor subunit</fullName>
    </submittedName>
</protein>
<organism evidence="10 11">
    <name type="scientific">Dyella solisilvae</name>
    <dbReference type="NCBI Taxonomy" id="1920168"/>
    <lineage>
        <taxon>Bacteria</taxon>
        <taxon>Pseudomonadati</taxon>
        <taxon>Pseudomonadota</taxon>
        <taxon>Gammaproteobacteria</taxon>
        <taxon>Lysobacterales</taxon>
        <taxon>Rhodanobacteraceae</taxon>
        <taxon>Dyella</taxon>
    </lineage>
</organism>
<dbReference type="PANTHER" id="PTHR30469">
    <property type="entry name" value="MULTIDRUG RESISTANCE PROTEIN MDTA"/>
    <property type="match status" value="1"/>
</dbReference>
<evidence type="ECO:0000256" key="5">
    <source>
        <dbReference type="SAM" id="Phobius"/>
    </source>
</evidence>
<dbReference type="Pfam" id="PF25876">
    <property type="entry name" value="HH_MFP_RND"/>
    <property type="match status" value="1"/>
</dbReference>
<dbReference type="Proteomes" id="UP000254711">
    <property type="component" value="Unassembled WGS sequence"/>
</dbReference>
<keyword evidence="3" id="KW-0813">Transport</keyword>
<evidence type="ECO:0000259" key="6">
    <source>
        <dbReference type="Pfam" id="PF25876"/>
    </source>
</evidence>
<feature type="domain" description="Multidrug resistance protein MdtA-like C-terminal permuted SH3" evidence="9">
    <location>
        <begin position="315"/>
        <end position="366"/>
    </location>
</feature>
<dbReference type="OrthoDB" id="9806939at2"/>
<proteinExistence type="inferred from homology"/>
<dbReference type="Gene3D" id="2.40.420.20">
    <property type="match status" value="1"/>
</dbReference>
<dbReference type="InterPro" id="IPR058624">
    <property type="entry name" value="MdtA-like_HH"/>
</dbReference>
<feature type="domain" description="CusB-like beta-barrel" evidence="8">
    <location>
        <begin position="234"/>
        <end position="304"/>
    </location>
</feature>
<dbReference type="Pfam" id="PF25917">
    <property type="entry name" value="BSH_RND"/>
    <property type="match status" value="1"/>
</dbReference>
<comment type="caution">
    <text evidence="10">The sequence shown here is derived from an EMBL/GenBank/DDBJ whole genome shotgun (WGS) entry which is preliminary data.</text>
</comment>
<keyword evidence="5" id="KW-1133">Transmembrane helix</keyword>
<dbReference type="NCBIfam" id="TIGR01730">
    <property type="entry name" value="RND_mfp"/>
    <property type="match status" value="1"/>
</dbReference>
<dbReference type="EMBL" id="QQSY01000003">
    <property type="protein sequence ID" value="RDI98147.1"/>
    <property type="molecule type" value="Genomic_DNA"/>
</dbReference>
<evidence type="ECO:0000313" key="11">
    <source>
        <dbReference type="Proteomes" id="UP000254711"/>
    </source>
</evidence>
<evidence type="ECO:0000259" key="7">
    <source>
        <dbReference type="Pfam" id="PF25917"/>
    </source>
</evidence>
<dbReference type="GO" id="GO:0015562">
    <property type="term" value="F:efflux transmembrane transporter activity"/>
    <property type="evidence" value="ECO:0007669"/>
    <property type="project" value="TreeGrafter"/>
</dbReference>
<feature type="transmembrane region" description="Helical" evidence="5">
    <location>
        <begin position="20"/>
        <end position="40"/>
    </location>
</feature>
<reference evidence="10 11" key="1">
    <citation type="submission" date="2018-07" db="EMBL/GenBank/DDBJ databases">
        <title>Dyella solisilvae sp. nov., isolated from the pine and broad-leaved mixed forest soil.</title>
        <authorList>
            <person name="Gao Z."/>
            <person name="Qiu L."/>
        </authorList>
    </citation>
    <scope>NUCLEOTIDE SEQUENCE [LARGE SCALE GENOMIC DNA]</scope>
    <source>
        <strain evidence="10 11">DHG54</strain>
    </source>
</reference>
<dbReference type="SUPFAM" id="SSF111369">
    <property type="entry name" value="HlyD-like secretion proteins"/>
    <property type="match status" value="1"/>
</dbReference>
<comment type="subcellular location">
    <subcellularLocation>
        <location evidence="1">Cell envelope</location>
    </subcellularLocation>
</comment>
<evidence type="ECO:0000256" key="2">
    <source>
        <dbReference type="ARBA" id="ARBA00009477"/>
    </source>
</evidence>
<dbReference type="Gene3D" id="2.40.30.170">
    <property type="match status" value="1"/>
</dbReference>
<keyword evidence="5" id="KW-0472">Membrane</keyword>
<feature type="domain" description="Multidrug resistance protein MdtA-like barrel-sandwich hybrid" evidence="7">
    <location>
        <begin position="83"/>
        <end position="217"/>
    </location>
</feature>
<dbReference type="Gene3D" id="2.40.50.100">
    <property type="match status" value="1"/>
</dbReference>
<name>A0A370K6R7_9GAMM</name>
<dbReference type="Pfam" id="PF25967">
    <property type="entry name" value="RND-MFP_C"/>
    <property type="match status" value="1"/>
</dbReference>
<dbReference type="FunFam" id="2.40.30.170:FF:000010">
    <property type="entry name" value="Efflux RND transporter periplasmic adaptor subunit"/>
    <property type="match status" value="1"/>
</dbReference>
<dbReference type="Pfam" id="PF25954">
    <property type="entry name" value="Beta-barrel_RND_2"/>
    <property type="match status" value="1"/>
</dbReference>
<gene>
    <name evidence="10" type="ORF">DVT68_13795</name>
</gene>
<feature type="domain" description="Multidrug resistance protein MdtA-like alpha-helical hairpin" evidence="6">
    <location>
        <begin position="122"/>
        <end position="182"/>
    </location>
</feature>
<dbReference type="InterPro" id="IPR006143">
    <property type="entry name" value="RND_pump_MFP"/>
</dbReference>
<evidence type="ECO:0000256" key="4">
    <source>
        <dbReference type="SAM" id="MobiDB-lite"/>
    </source>
</evidence>
<dbReference type="InterPro" id="IPR058792">
    <property type="entry name" value="Beta-barrel_RND_2"/>
</dbReference>
<sequence>MSHDAHPTTPVRPPNLGRVVRLGLAVAVFAVIAGISVRAYDYHSAVKWTDAQMVPSVQVVTPENGADQQAMTLPGHLDAWISAPIHARVSGYLKSWSRDIGSQVNAGESLAEIDTPELDQQFEQAKADLARARATAKLATLTDKRWKNLLASNSVSKQEADEKAGEAEAAQANVLSAQANVDRIAALEAFKHVTAPFAGTVTARNTDIGDLISANSESGQPLFTVSDTSRMRLYVQVPQGYADAIRAGMSVKLDVPDHPGEQFAGHLIGNSGAVNQASGALLAQFEVDNPKGELLPGAYAEVHLPMAANSHTMTVPSTVLIFRAQGPQVAVLGADGRVELRNVHIARDLGDHLQVDQGIQPGDRIINHPPDSLARGDRVQVATSTEAPAGQAKKE</sequence>
<evidence type="ECO:0000259" key="9">
    <source>
        <dbReference type="Pfam" id="PF25967"/>
    </source>
</evidence>
<keyword evidence="11" id="KW-1185">Reference proteome</keyword>
<evidence type="ECO:0000259" key="8">
    <source>
        <dbReference type="Pfam" id="PF25954"/>
    </source>
</evidence>
<keyword evidence="5" id="KW-0812">Transmembrane</keyword>
<evidence type="ECO:0000256" key="1">
    <source>
        <dbReference type="ARBA" id="ARBA00004196"/>
    </source>
</evidence>